<dbReference type="EMBL" id="RRZB01000032">
    <property type="protein sequence ID" value="MBE0464346.1"/>
    <property type="molecule type" value="Genomic_DNA"/>
</dbReference>
<feature type="transmembrane region" description="Helical" evidence="12">
    <location>
        <begin position="32"/>
        <end position="63"/>
    </location>
</feature>
<keyword evidence="11" id="KW-0997">Cell inner membrane</keyword>
<feature type="transmembrane region" description="Helical" evidence="12">
    <location>
        <begin position="7"/>
        <end position="26"/>
    </location>
</feature>
<evidence type="ECO:0000256" key="7">
    <source>
        <dbReference type="ARBA" id="ARBA00022841"/>
    </source>
</evidence>
<feature type="transmembrane region" description="Helical" evidence="12">
    <location>
        <begin position="75"/>
        <end position="91"/>
    </location>
</feature>
<comment type="caution">
    <text evidence="13">The sequence shown here is derived from an EMBL/GenBank/DDBJ whole genome shotgun (WGS) entry which is preliminary data.</text>
</comment>
<dbReference type="InterPro" id="IPR004299">
    <property type="entry name" value="MBOAT_fam"/>
</dbReference>
<keyword evidence="14" id="KW-1185">Reference proteome</keyword>
<keyword evidence="4 11" id="KW-1003">Cell membrane</keyword>
<keyword evidence="8 12" id="KW-1133">Transmembrane helix</keyword>
<dbReference type="PANTHER" id="PTHR13285:SF23">
    <property type="entry name" value="TEICHOIC ACID D-ALANYLTRANSFERASE"/>
    <property type="match status" value="1"/>
</dbReference>
<organism evidence="13 14">
    <name type="scientific">Halomonas colorata</name>
    <dbReference type="NCBI Taxonomy" id="2742615"/>
    <lineage>
        <taxon>Bacteria</taxon>
        <taxon>Pseudomonadati</taxon>
        <taxon>Pseudomonadota</taxon>
        <taxon>Gammaproteobacteria</taxon>
        <taxon>Oceanospirillales</taxon>
        <taxon>Halomonadaceae</taxon>
        <taxon>Halomonas</taxon>
    </lineage>
</organism>
<keyword evidence="7 11" id="KW-0016">Alginate biosynthesis</keyword>
<keyword evidence="5 11" id="KW-0808">Transferase</keyword>
<dbReference type="PANTHER" id="PTHR13285">
    <property type="entry name" value="ACYLTRANSFERASE"/>
    <property type="match status" value="1"/>
</dbReference>
<evidence type="ECO:0000313" key="13">
    <source>
        <dbReference type="EMBL" id="MBE0464346.1"/>
    </source>
</evidence>
<dbReference type="EC" id="2.3.1.-" evidence="11"/>
<sequence>MVFSTPEFLLVFLPTVWLIFLILSIYSSQRFLLGWLGAASLFFYAAWDITLLPLLLASIGVNYWLAGYVSSQRKYWLWLGVAFNLGLLGWFKYSVFLLSVADLPPQSFSPLILPLGISFFTFQQIAFLVDVRRGIIQRGPLSLYGVFVSFFPQLIAGPIVHYRDLAPQLSRLTPPNTAAIRCGLLLLALGLAKKLIIADNLAPYVDQLYSLPAEAIAAGDTVMAGWAYGLQLYFDFSGYADMAIGLALLFGIKLPENFASPYKARDIQAFWRRWHITLSGFLRDYLYIPLGGSQHGLPRHLLALLATMLLGGLWHGAGWQFVLWGGLHGSLLILMVVWQRITTFRLPLGIGWALTFMAVMLAWVPFRADSLEHTWAFYSALSIWHWGALGELLNGLNQGAMGLRAPGLLVIGATFIVLIMPNSMTLTSWLAQSQRHYYQGALVGGILLVVTKAMLDLPSQAFLYFNF</sequence>
<reference evidence="13 14" key="1">
    <citation type="submission" date="2020-07" db="EMBL/GenBank/DDBJ databases">
        <title>Halophilic bacteria isolated from french cheeses.</title>
        <authorList>
            <person name="Kothe C.I."/>
            <person name="Farah-Kraiem B."/>
            <person name="Renault P."/>
            <person name="Dridi B."/>
        </authorList>
    </citation>
    <scope>NUCLEOTIDE SEQUENCE [LARGE SCALE GENOMIC DNA]</scope>
    <source>
        <strain evidence="13 14">FME20</strain>
    </source>
</reference>
<evidence type="ECO:0000256" key="12">
    <source>
        <dbReference type="SAM" id="Phobius"/>
    </source>
</evidence>
<dbReference type="RefSeq" id="WP_192538851.1">
    <property type="nucleotide sequence ID" value="NZ_RRZB01000032.1"/>
</dbReference>
<evidence type="ECO:0000256" key="8">
    <source>
        <dbReference type="ARBA" id="ARBA00022989"/>
    </source>
</evidence>
<evidence type="ECO:0000256" key="10">
    <source>
        <dbReference type="ARBA" id="ARBA00023315"/>
    </source>
</evidence>
<dbReference type="PIRSF" id="PIRSF500217">
    <property type="entry name" value="AlgI"/>
    <property type="match status" value="1"/>
</dbReference>
<name>A0ABR9G0E1_9GAMM</name>
<evidence type="ECO:0000256" key="5">
    <source>
        <dbReference type="ARBA" id="ARBA00022679"/>
    </source>
</evidence>
<accession>A0ABR9G0E1</accession>
<evidence type="ECO:0000256" key="2">
    <source>
        <dbReference type="ARBA" id="ARBA00005182"/>
    </source>
</evidence>
<dbReference type="InterPro" id="IPR028362">
    <property type="entry name" value="AlgI"/>
</dbReference>
<dbReference type="PIRSF" id="PIRSF016636">
    <property type="entry name" value="AlgI_DltB"/>
    <property type="match status" value="1"/>
</dbReference>
<comment type="similarity">
    <text evidence="3 11">Belongs to the membrane-bound acyltransferase family.</text>
</comment>
<evidence type="ECO:0000256" key="1">
    <source>
        <dbReference type="ARBA" id="ARBA00004651"/>
    </source>
</evidence>
<keyword evidence="10 11" id="KW-0012">Acyltransferase</keyword>
<feature type="transmembrane region" description="Helical" evidence="12">
    <location>
        <begin position="376"/>
        <end position="396"/>
    </location>
</feature>
<dbReference type="Proteomes" id="UP001645038">
    <property type="component" value="Unassembled WGS sequence"/>
</dbReference>
<evidence type="ECO:0000256" key="9">
    <source>
        <dbReference type="ARBA" id="ARBA00023136"/>
    </source>
</evidence>
<feature type="transmembrane region" description="Helical" evidence="12">
    <location>
        <begin position="408"/>
        <end position="431"/>
    </location>
</feature>
<feature type="transmembrane region" description="Helical" evidence="12">
    <location>
        <begin position="141"/>
        <end position="162"/>
    </location>
</feature>
<feature type="transmembrane region" description="Helical" evidence="12">
    <location>
        <begin position="208"/>
        <end position="230"/>
    </location>
</feature>
<feature type="transmembrane region" description="Helical" evidence="12">
    <location>
        <begin position="321"/>
        <end position="339"/>
    </location>
</feature>
<evidence type="ECO:0000256" key="6">
    <source>
        <dbReference type="ARBA" id="ARBA00022692"/>
    </source>
</evidence>
<feature type="transmembrane region" description="Helical" evidence="12">
    <location>
        <begin position="346"/>
        <end position="364"/>
    </location>
</feature>
<feature type="transmembrane region" description="Helical" evidence="12">
    <location>
        <begin position="437"/>
        <end position="455"/>
    </location>
</feature>
<evidence type="ECO:0000256" key="4">
    <source>
        <dbReference type="ARBA" id="ARBA00022475"/>
    </source>
</evidence>
<keyword evidence="6 11" id="KW-0812">Transmembrane</keyword>
<evidence type="ECO:0000256" key="3">
    <source>
        <dbReference type="ARBA" id="ARBA00010323"/>
    </source>
</evidence>
<dbReference type="Pfam" id="PF03062">
    <property type="entry name" value="MBOAT"/>
    <property type="match status" value="1"/>
</dbReference>
<protein>
    <recommendedName>
        <fullName evidence="11">Probable alginate O-acetylase</fullName>
        <ecNumber evidence="11">2.3.1.-</ecNumber>
    </recommendedName>
</protein>
<proteinExistence type="inferred from homology"/>
<gene>
    <name evidence="13" type="ORF">EI547_12905</name>
</gene>
<keyword evidence="9 11" id="KW-0472">Membrane</keyword>
<dbReference type="InterPro" id="IPR051085">
    <property type="entry name" value="MB_O-acyltransferase"/>
</dbReference>
<feature type="transmembrane region" description="Helical" evidence="12">
    <location>
        <begin position="178"/>
        <end position="196"/>
    </location>
</feature>
<comment type="pathway">
    <text evidence="2 11">Glycan biosynthesis; alginate biosynthesis.</text>
</comment>
<evidence type="ECO:0000256" key="11">
    <source>
        <dbReference type="PIRNR" id="PIRNR016636"/>
    </source>
</evidence>
<dbReference type="InterPro" id="IPR024194">
    <property type="entry name" value="Ac/AlaTfrase_AlgI/DltB"/>
</dbReference>
<feature type="transmembrane region" description="Helical" evidence="12">
    <location>
        <begin position="111"/>
        <end position="129"/>
    </location>
</feature>
<evidence type="ECO:0000313" key="14">
    <source>
        <dbReference type="Proteomes" id="UP001645038"/>
    </source>
</evidence>
<comment type="subcellular location">
    <subcellularLocation>
        <location evidence="11">Cell inner membrane</location>
    </subcellularLocation>
    <subcellularLocation>
        <location evidence="1">Cell membrane</location>
        <topology evidence="1">Multi-pass membrane protein</topology>
    </subcellularLocation>
</comment>